<feature type="compositionally biased region" description="Low complexity" evidence="8">
    <location>
        <begin position="499"/>
        <end position="514"/>
    </location>
</feature>
<keyword evidence="5 7" id="KW-1133">Transmembrane helix</keyword>
<evidence type="ECO:0000256" key="3">
    <source>
        <dbReference type="ARBA" id="ARBA00021353"/>
    </source>
</evidence>
<evidence type="ECO:0000256" key="4">
    <source>
        <dbReference type="ARBA" id="ARBA00022692"/>
    </source>
</evidence>
<reference evidence="9 10" key="1">
    <citation type="journal article" date="2019" name="Mol. Biol. Evol.">
        <title>Blast fungal genomes show frequent chromosomal changes, gene gains and losses, and effector gene turnover.</title>
        <authorList>
            <person name="Gomez Luciano L.B."/>
            <person name="Jason Tsai I."/>
            <person name="Chuma I."/>
            <person name="Tosa Y."/>
            <person name="Chen Y.H."/>
            <person name="Li J.Y."/>
            <person name="Li M.Y."/>
            <person name="Jade Lu M.Y."/>
            <person name="Nakayashiki H."/>
            <person name="Li W.H."/>
        </authorList>
    </citation>
    <scope>NUCLEOTIDE SEQUENCE [LARGE SCALE GENOMIC DNA]</scope>
    <source>
        <strain evidence="9">MZ5-1-6</strain>
    </source>
</reference>
<comment type="subcellular location">
    <subcellularLocation>
        <location evidence="7">Membrane</location>
        <topology evidence="7">Multi-pass membrane protein</topology>
    </subcellularLocation>
</comment>
<dbReference type="PANTHER" id="PTHR40021:SF1">
    <property type="entry name" value="DEFECT AT LOW TEMPERATURE PROTEIN 1"/>
    <property type="match status" value="1"/>
</dbReference>
<evidence type="ECO:0000256" key="8">
    <source>
        <dbReference type="SAM" id="MobiDB-lite"/>
    </source>
</evidence>
<sequence>MLSATRVFRIVYKTFYLLLYILLLILLLGSPADIIYQSLWVPPKHEYFVIVLSAAYFVTIFIVSFVYSMRLWINRGVLAAIPRSRIPIDKGDVPSSIRKEIVSGLSRSASIAFDARPRVLPPSLSAPFGAHVGQYGRGQNESSTGVASDGGRSGTPQEKQKKRFKFPTLKKTSTVGTEVGVNFPPPKPVWGEIEHNGWGSPLSPDFPTLEYATVISELANLIEAKAVTLAPEVPLSATAYESSMGPDGQQLGHAHGLGMRDPGAVALLQRGSLGMRDYLASLAELGVLPPSQTAAQFLVAYEHARFSTRPLSARRFREVMQLFAELLRSMVPIDPMSLYVNGHDGRDQDDNSEHRISRDSDGGAAARSSDMDIDDDAPAATATPSTFGIPSHSNGNSGMRLHGASTPRSSSPSMSMRTDSSETTGSSGSESSKASQIRHRHRRRRQMRHPHAVSAGARASSWQYKTAPTTPKDLRMAPGKSPSARTMATAAALEAAFSSLPSSSSSSPRLAASPDRLFRSNSRNSIASFAQSRHPYPNSQASSGSLRSLASAGSVVVRLRDR</sequence>
<feature type="compositionally biased region" description="Low complexity" evidence="8">
    <location>
        <begin position="541"/>
        <end position="554"/>
    </location>
</feature>
<dbReference type="InterPro" id="IPR038869">
    <property type="entry name" value="DLT1"/>
</dbReference>
<evidence type="ECO:0000256" key="1">
    <source>
        <dbReference type="ARBA" id="ARBA00002489"/>
    </source>
</evidence>
<comment type="function">
    <text evidence="1 7">Required for growth under high-pressure and low-temperature conditions.</text>
</comment>
<feature type="compositionally biased region" description="Polar residues" evidence="8">
    <location>
        <begin position="137"/>
        <end position="146"/>
    </location>
</feature>
<dbReference type="PANTHER" id="PTHR40021">
    <property type="entry name" value="DEFECT AT LOW TEMPERATURE PROTEIN 1"/>
    <property type="match status" value="1"/>
</dbReference>
<feature type="transmembrane region" description="Helical" evidence="7">
    <location>
        <begin position="48"/>
        <end position="67"/>
    </location>
</feature>
<evidence type="ECO:0000256" key="5">
    <source>
        <dbReference type="ARBA" id="ARBA00022989"/>
    </source>
</evidence>
<evidence type="ECO:0000256" key="6">
    <source>
        <dbReference type="ARBA" id="ARBA00023136"/>
    </source>
</evidence>
<feature type="compositionally biased region" description="Low complexity" evidence="8">
    <location>
        <begin position="405"/>
        <end position="432"/>
    </location>
</feature>
<proteinExistence type="inferred from homology"/>
<comment type="similarity">
    <text evidence="2 7">Belongs to the DLT1 family.</text>
</comment>
<dbReference type="Proteomes" id="UP000294847">
    <property type="component" value="Chromosome 6"/>
</dbReference>
<feature type="region of interest" description="Disordered" evidence="8">
    <location>
        <begin position="137"/>
        <end position="164"/>
    </location>
</feature>
<evidence type="ECO:0000256" key="2">
    <source>
        <dbReference type="ARBA" id="ARBA00005550"/>
    </source>
</evidence>
<keyword evidence="6 7" id="KW-0472">Membrane</keyword>
<name>A0A4P7NR27_PYROR</name>
<evidence type="ECO:0000313" key="9">
    <source>
        <dbReference type="EMBL" id="QBZ64874.1"/>
    </source>
</evidence>
<feature type="region of interest" description="Disordered" evidence="8">
    <location>
        <begin position="524"/>
        <end position="554"/>
    </location>
</feature>
<protein>
    <recommendedName>
        <fullName evidence="3 7">Defect at low temperature protein 1</fullName>
    </recommendedName>
</protein>
<comment type="caution">
    <text evidence="7">Lacks conserved residue(s) required for the propagation of feature annotation.</text>
</comment>
<feature type="compositionally biased region" description="Polar residues" evidence="8">
    <location>
        <begin position="460"/>
        <end position="469"/>
    </location>
</feature>
<accession>A0A4P7NR27</accession>
<organism evidence="9 10">
    <name type="scientific">Pyricularia oryzae</name>
    <name type="common">Rice blast fungus</name>
    <name type="synonym">Magnaporthe oryzae</name>
    <dbReference type="NCBI Taxonomy" id="318829"/>
    <lineage>
        <taxon>Eukaryota</taxon>
        <taxon>Fungi</taxon>
        <taxon>Dikarya</taxon>
        <taxon>Ascomycota</taxon>
        <taxon>Pezizomycotina</taxon>
        <taxon>Sordariomycetes</taxon>
        <taxon>Sordariomycetidae</taxon>
        <taxon>Magnaporthales</taxon>
        <taxon>Pyriculariaceae</taxon>
        <taxon>Pyricularia</taxon>
    </lineage>
</organism>
<feature type="region of interest" description="Disordered" evidence="8">
    <location>
        <begin position="341"/>
        <end position="487"/>
    </location>
</feature>
<feature type="region of interest" description="Disordered" evidence="8">
    <location>
        <begin position="499"/>
        <end position="518"/>
    </location>
</feature>
<feature type="compositionally biased region" description="Basic and acidic residues" evidence="8">
    <location>
        <begin position="343"/>
        <end position="361"/>
    </location>
</feature>
<dbReference type="GO" id="GO:0016020">
    <property type="term" value="C:membrane"/>
    <property type="evidence" value="ECO:0007669"/>
    <property type="project" value="UniProtKB-SubCell"/>
</dbReference>
<gene>
    <name evidence="7" type="primary">DLT1</name>
    <name evidence="9" type="ORF">PoMZ_06575</name>
</gene>
<dbReference type="AlphaFoldDB" id="A0A4P7NR27"/>
<dbReference type="VEuPathDB" id="FungiDB:M_BR32_EuGene_00069771"/>
<keyword evidence="4 7" id="KW-0812">Transmembrane</keyword>
<dbReference type="EMBL" id="CP034209">
    <property type="protein sequence ID" value="QBZ64874.1"/>
    <property type="molecule type" value="Genomic_DNA"/>
</dbReference>
<feature type="compositionally biased region" description="Basic residues" evidence="8">
    <location>
        <begin position="436"/>
        <end position="451"/>
    </location>
</feature>
<evidence type="ECO:0000313" key="10">
    <source>
        <dbReference type="Proteomes" id="UP000294847"/>
    </source>
</evidence>
<evidence type="ECO:0000256" key="7">
    <source>
        <dbReference type="RuleBase" id="RU367100"/>
    </source>
</evidence>